<accession>A0A9D6Z1F0</accession>
<dbReference type="Proteomes" id="UP000807825">
    <property type="component" value="Unassembled WGS sequence"/>
</dbReference>
<name>A0A9D6Z1F0_9BACT</name>
<proteinExistence type="predicted"/>
<evidence type="ECO:0000256" key="1">
    <source>
        <dbReference type="SAM" id="MobiDB-lite"/>
    </source>
</evidence>
<evidence type="ECO:0000313" key="2">
    <source>
        <dbReference type="EMBL" id="MBI5251008.1"/>
    </source>
</evidence>
<dbReference type="EMBL" id="JACRDE010000419">
    <property type="protein sequence ID" value="MBI5251008.1"/>
    <property type="molecule type" value="Genomic_DNA"/>
</dbReference>
<comment type="caution">
    <text evidence="2">The sequence shown here is derived from an EMBL/GenBank/DDBJ whole genome shotgun (WGS) entry which is preliminary data.</text>
</comment>
<dbReference type="AlphaFoldDB" id="A0A9D6Z1F0"/>
<feature type="region of interest" description="Disordered" evidence="1">
    <location>
        <begin position="38"/>
        <end position="57"/>
    </location>
</feature>
<evidence type="ECO:0000313" key="3">
    <source>
        <dbReference type="Proteomes" id="UP000807825"/>
    </source>
</evidence>
<organism evidence="2 3">
    <name type="scientific">Desulfomonile tiedjei</name>
    <dbReference type="NCBI Taxonomy" id="2358"/>
    <lineage>
        <taxon>Bacteria</taxon>
        <taxon>Pseudomonadati</taxon>
        <taxon>Thermodesulfobacteriota</taxon>
        <taxon>Desulfomonilia</taxon>
        <taxon>Desulfomonilales</taxon>
        <taxon>Desulfomonilaceae</taxon>
        <taxon>Desulfomonile</taxon>
    </lineage>
</organism>
<reference evidence="2" key="1">
    <citation type="submission" date="2020-07" db="EMBL/GenBank/DDBJ databases">
        <title>Huge and variable diversity of episymbiotic CPR bacteria and DPANN archaea in groundwater ecosystems.</title>
        <authorList>
            <person name="He C.Y."/>
            <person name="Keren R."/>
            <person name="Whittaker M."/>
            <person name="Farag I.F."/>
            <person name="Doudna J."/>
            <person name="Cate J.H.D."/>
            <person name="Banfield J.F."/>
        </authorList>
    </citation>
    <scope>NUCLEOTIDE SEQUENCE</scope>
    <source>
        <strain evidence="2">NC_groundwater_1664_Pr3_B-0.1um_52_9</strain>
    </source>
</reference>
<protein>
    <submittedName>
        <fullName evidence="2">Uncharacterized protein</fullName>
    </submittedName>
</protein>
<sequence length="57" mass="6694">MSKKNEDEHIKALRDDPDFRALVEALRDQTPEQLEAFHDEFDGEDGPKHEKELDEND</sequence>
<gene>
    <name evidence="2" type="ORF">HY912_16080</name>
</gene>